<name>A0A8H4JJS2_9HYPO</name>
<dbReference type="PANTHER" id="PTHR35332:SF2">
    <property type="entry name" value="REGULATION OF ENOLASE PROTEIN 1"/>
    <property type="match status" value="1"/>
</dbReference>
<dbReference type="Gene3D" id="2.60.120.200">
    <property type="match status" value="1"/>
</dbReference>
<protein>
    <submittedName>
        <fullName evidence="1">Uncharacterized protein</fullName>
    </submittedName>
</protein>
<sequence>MSTNKNQLTPPFTIEAGPDTDIWRMPGHNAWNIPDVHTVSGPLKSFVSVRATFSANWENLYDQSGLLLVPRRASDKAPHCKWMKTGIELYNGKPHLSTVSCDRFADMSLYPVTTESKNITLEVFREGGVGSGNVWVHQLIMDDQGNIKERLPLREICWIFCDDHGDDWVLDICALAARPDKKATGPLKVEFVDFKF</sequence>
<comment type="caution">
    <text evidence="1">The sequence shown here is derived from an EMBL/GenBank/DDBJ whole genome shotgun (WGS) entry which is preliminary data.</text>
</comment>
<accession>A0A8H4JJS2</accession>
<dbReference type="InterPro" id="IPR009784">
    <property type="entry name" value="DUF1349"/>
</dbReference>
<dbReference type="AlphaFoldDB" id="A0A8H4JJS2"/>
<proteinExistence type="predicted"/>
<evidence type="ECO:0000313" key="1">
    <source>
        <dbReference type="EMBL" id="KAF4430957.1"/>
    </source>
</evidence>
<dbReference type="Pfam" id="PF07081">
    <property type="entry name" value="DUF1349"/>
    <property type="match status" value="1"/>
</dbReference>
<dbReference type="OrthoDB" id="42525at2759"/>
<reference evidence="1" key="1">
    <citation type="submission" date="2020-01" db="EMBL/GenBank/DDBJ databases">
        <title>Identification and distribution of gene clusters putatively required for synthesis of sphingolipid metabolism inhibitors in phylogenetically diverse species of the filamentous fungus Fusarium.</title>
        <authorList>
            <person name="Kim H.-S."/>
            <person name="Busman M."/>
            <person name="Brown D.W."/>
            <person name="Divon H."/>
            <person name="Uhlig S."/>
            <person name="Proctor R.H."/>
        </authorList>
    </citation>
    <scope>NUCLEOTIDE SEQUENCE</scope>
    <source>
        <strain evidence="1">NRRL 53441</strain>
    </source>
</reference>
<dbReference type="Proteomes" id="UP000605986">
    <property type="component" value="Unassembled WGS sequence"/>
</dbReference>
<organism evidence="1 2">
    <name type="scientific">Fusarium austroafricanum</name>
    <dbReference type="NCBI Taxonomy" id="2364996"/>
    <lineage>
        <taxon>Eukaryota</taxon>
        <taxon>Fungi</taxon>
        <taxon>Dikarya</taxon>
        <taxon>Ascomycota</taxon>
        <taxon>Pezizomycotina</taxon>
        <taxon>Sordariomycetes</taxon>
        <taxon>Hypocreomycetidae</taxon>
        <taxon>Hypocreales</taxon>
        <taxon>Nectriaceae</taxon>
        <taxon>Fusarium</taxon>
        <taxon>Fusarium concolor species complex</taxon>
    </lineage>
</organism>
<dbReference type="PANTHER" id="PTHR35332">
    <property type="entry name" value="REGULATION OF ENOLASE PROTEIN 1"/>
    <property type="match status" value="1"/>
</dbReference>
<gene>
    <name evidence="1" type="ORF">F53441_13927</name>
</gene>
<evidence type="ECO:0000313" key="2">
    <source>
        <dbReference type="Proteomes" id="UP000605986"/>
    </source>
</evidence>
<dbReference type="EMBL" id="JAADJG010000977">
    <property type="protein sequence ID" value="KAF4430957.1"/>
    <property type="molecule type" value="Genomic_DNA"/>
</dbReference>
<keyword evidence="2" id="KW-1185">Reference proteome</keyword>